<dbReference type="VEuPathDB" id="VectorBase:AALB20_026659"/>
<dbReference type="Gene3D" id="1.10.1540.10">
    <property type="entry name" value="BEACH domain"/>
    <property type="match status" value="1"/>
</dbReference>
<evidence type="ECO:0000256" key="2">
    <source>
        <dbReference type="ARBA" id="ARBA00022737"/>
    </source>
</evidence>
<dbReference type="Pfam" id="PF02138">
    <property type="entry name" value="Beach"/>
    <property type="match status" value="1"/>
</dbReference>
<dbReference type="Proteomes" id="UP000069272">
    <property type="component" value="Chromosome 2R"/>
</dbReference>
<dbReference type="InterPro" id="IPR036322">
    <property type="entry name" value="WD40_repeat_dom_sf"/>
</dbReference>
<dbReference type="SUPFAM" id="SSF50978">
    <property type="entry name" value="WD40 repeat-like"/>
    <property type="match status" value="1"/>
</dbReference>
<feature type="region of interest" description="Disordered" evidence="3">
    <location>
        <begin position="2134"/>
        <end position="2153"/>
    </location>
</feature>
<evidence type="ECO:0000313" key="5">
    <source>
        <dbReference type="Proteomes" id="UP000069272"/>
    </source>
</evidence>
<feature type="region of interest" description="Disordered" evidence="3">
    <location>
        <begin position="1164"/>
        <end position="1211"/>
    </location>
</feature>
<reference evidence="4 5" key="1">
    <citation type="journal article" date="2017" name="G3 (Bethesda)">
        <title>The Physical Genome Mapping of Anopheles albimanus Corrected Scaffold Misassemblies and Identified Interarm Rearrangements in Genus Anopheles.</title>
        <authorList>
            <person name="Artemov G.N."/>
            <person name="Peery A.N."/>
            <person name="Jiang X."/>
            <person name="Tu Z."/>
            <person name="Stegniy V.N."/>
            <person name="Sharakhova M.V."/>
            <person name="Sharakhov I.V."/>
        </authorList>
    </citation>
    <scope>NUCLEOTIDE SEQUENCE [LARGE SCALE GENOMIC DNA]</scope>
    <source>
        <strain evidence="4 5">ALBI9_A</strain>
    </source>
</reference>
<evidence type="ECO:0000256" key="3">
    <source>
        <dbReference type="SAM" id="MobiDB-lite"/>
    </source>
</evidence>
<dbReference type="SUPFAM" id="SSF81837">
    <property type="entry name" value="BEACH domain"/>
    <property type="match status" value="1"/>
</dbReference>
<dbReference type="SUPFAM" id="SSF48371">
    <property type="entry name" value="ARM repeat"/>
    <property type="match status" value="1"/>
</dbReference>
<dbReference type="InterPro" id="IPR015943">
    <property type="entry name" value="WD40/YVTN_repeat-like_dom_sf"/>
</dbReference>
<keyword evidence="2" id="KW-0677">Repeat</keyword>
<dbReference type="PROSITE" id="PS51783">
    <property type="entry name" value="PH_BEACH"/>
    <property type="match status" value="1"/>
</dbReference>
<dbReference type="PROSITE" id="PS50197">
    <property type="entry name" value="BEACH"/>
    <property type="match status" value="1"/>
</dbReference>
<feature type="compositionally biased region" description="Polar residues" evidence="3">
    <location>
        <begin position="2170"/>
        <end position="2184"/>
    </location>
</feature>
<feature type="region of interest" description="Disordered" evidence="3">
    <location>
        <begin position="1980"/>
        <end position="2020"/>
    </location>
</feature>
<dbReference type="PROSITE" id="PS50082">
    <property type="entry name" value="WD_REPEATS_2"/>
    <property type="match status" value="1"/>
</dbReference>
<dbReference type="InterPro" id="IPR001680">
    <property type="entry name" value="WD40_rpt"/>
</dbReference>
<keyword evidence="5" id="KW-1185">Reference proteome</keyword>
<keyword evidence="1" id="KW-0853">WD repeat</keyword>
<feature type="region of interest" description="Disordered" evidence="3">
    <location>
        <begin position="99"/>
        <end position="138"/>
    </location>
</feature>
<evidence type="ECO:0000256" key="1">
    <source>
        <dbReference type="ARBA" id="ARBA00022574"/>
    </source>
</evidence>
<feature type="compositionally biased region" description="Polar residues" evidence="3">
    <location>
        <begin position="99"/>
        <end position="108"/>
    </location>
</feature>
<dbReference type="PROSITE" id="PS00678">
    <property type="entry name" value="WD_REPEATS_1"/>
    <property type="match status" value="1"/>
</dbReference>
<dbReference type="Gene3D" id="2.130.10.10">
    <property type="entry name" value="YVTN repeat-like/Quinoprotein amine dehydrogenase"/>
    <property type="match status" value="1"/>
</dbReference>
<feature type="compositionally biased region" description="Basic and acidic residues" evidence="3">
    <location>
        <begin position="1117"/>
        <end position="1130"/>
    </location>
</feature>
<organism evidence="4 5">
    <name type="scientific">Anopheles albimanus</name>
    <name type="common">New world malaria mosquito</name>
    <dbReference type="NCBI Taxonomy" id="7167"/>
    <lineage>
        <taxon>Eukaryota</taxon>
        <taxon>Metazoa</taxon>
        <taxon>Ecdysozoa</taxon>
        <taxon>Arthropoda</taxon>
        <taxon>Hexapoda</taxon>
        <taxon>Insecta</taxon>
        <taxon>Pterygota</taxon>
        <taxon>Neoptera</taxon>
        <taxon>Endopterygota</taxon>
        <taxon>Diptera</taxon>
        <taxon>Nematocera</taxon>
        <taxon>Culicoidea</taxon>
        <taxon>Culicidae</taxon>
        <taxon>Anophelinae</taxon>
        <taxon>Anopheles</taxon>
    </lineage>
</organism>
<dbReference type="InterPro" id="IPR019775">
    <property type="entry name" value="WD40_repeat_CS"/>
</dbReference>
<sequence>MEPLSRESPSAPPVVRLYEEWKRIHDSYSSSDIGQRNALIERFLEGFNQFDDDERRQLDRLNRCENIASALSRQLLLLIYEICDPTVRRYGWADPTVTLATASTGPSRTETSDEQTSESDESGVICPASGSSTDAGVGRNTTATTDLLVVADSSESRCERLKDFFLNGIGGRLVQTLARIGAKDILNGREITAVLVRILPTTRWSTESGDDGTTSTDLQATPQYGEYVRSVLTMRSYHGDWREWIKRSFCESSVAFQGLRELSSALAPSSSPYHSRQLSSSFWGQSYQTTLTQDQFTLTVLMLLESLIAHENIHTIDENSVTVSCLRMAIEQLKQNRQLEESAANRAVLRHRLLGLVMLCLNNMFFLETLDSQDANLRLVAADMMELLKRELEEKPSTPEHGAVSCDFLYNLIYTIVSAVNQSFLHYCEHLVSEQLFLSIFKLLESNLEIVKRTYRVLQHGATPVLPQCSSLINILLKMLQNFIFALTPVRINGRKARKCRFRLHHSRQDSRAAYVCALEHLLLNLFPLVRHSDQRALVNFFKVYQLCCCNTNAHTLELLLKLSNDELIPKVRLSFTARAVVGAIFDRSQCETCESDRAANTFYEQFTRTHRDVFWEFGRTENRAHCMPTYLRYLQDIVRVVPYRLKAFIVEELVLELLRKQCQRSEVQQQAAHSQDDGWKDVVNGCLVIVCRAVTDDHTTMELFYRAEHMELLRALVGRVEVAHSMHSILTLGVRGMDRINGPIQQQLIELLLNALDDRDRYLAGLFETISSSNGSAELQLKTIESSGWSDCKLREEPLDMVLQLHLEHWKTVRQLLRDSDCFRRTFWCRYEGCKGVERFLDISYNLATVCLYRPREQMEEQEKAVRDPEPALMPAFMIGHSVTTVWQPERQSVLNIFHFTDRLIDETLSESEASFYYSAHEDEPIVCPARIEHEDDDYSFLRELRCVPRNHWPSEFAPNRVGVGKLEKKWSLSELFNIRRMMADLMDGYFAGGKRTRPSAGSENLPAAARTLLDPGSMVVRKKLTNLFETIVASMQLLSSGDVAGIESIESIKSEQGTNTMQLALFELKRLLLSSAINNWSCPGSANDVMNVLQALLKVAEMRKDSSSPGQSYRDSAERDSFSEREKSYEEDEELLLVSTFASPYRFPDTIATAVVDDVSSTDESYTTARDDGYEGDVEIETYQPPPQSRLVQLQGRDEQRTGLRDPVGKQLPRRSINAQICTLVTEILVELSVRCTANPDHWCSVLAQMVVKLNMIRHCLGGSLYLIQGFRTVLQTNDSRLKELQASIMDLIVDLDNPDVLVRFVQLLVPKDPPVESILTKLTKLFEAGTGLECYQSVQFPVQHPEATFWSSSDVLLAKKITFLREHHLHYGIRSGFTDSALMVPLNFANFYPWHGNGFTVSTWFRAVQLMDHQRAPDYTHLLSVGSEKQLISLYFTSQRQLIVRYSKPDRALSSSATDRYFAAARASSSCCDDCAKEMLHLWTYKHLLRTISDVSSLIFQLDTPGAQCVYCFKPLPLGMSAKAHQSTTVKGTRPVEESFVGVADLNLCRQLAVGQDWCAPEGSWSMLTAAVQQTDETVSITLTLDGVQQLAQLTLPNGCRIHIDTDLAVLGIGHRAIAPNECSTGYALGGVHLFGRCITDGAALATLYAIGPNVNSFGAVATGCTLPNYGTLNLAKLTVSDLRPAASARLLERSHLGCWVAHKPDCFVARNQSIGLMTFVGQKMCPVENTSLQRALLIAGGVSVMLVCFARIVELSDSPNLQSAALKLLLRIAHSNHEFYNEFVQCNHLELIDIVLKSGRCHKDLALLTTLLELGFDQPIIARRQADQYRVLTGSTARVRYPAIITFLLENFHIWIDRSEEVLDLLFDTLATATRDKHPAMMYNCARLQDAALVPALIDFCRVNFVIPARTVKISRKAADLLVSLISILSPTPPRVPLLNEIMELLLLMHKPTDSYVTHDRQKFYFNISPGSYSGGTGAGKRVNDKVTGGSAGSSSSSTNAGGVVGTPKMQLRDRRLRPSSQLRKILPLTIAAGSSNSSSSNTSGVNVSSLESATTSFIIETSTTSNNTSVVVSDDSSVKAIPEPAISTPKSAGSASSLDAGLAGLATEELCYERLNKALADSNIRRKSAHGLAEKGGGKRKQLRRLNSSPNVRVALLMGARDGGRQQSGSPRRSATNSPKGACPRNELHRSRSSGNQQQQHQQAPSPPMVPPARYKFFEQNYFATGNDFLQEAFLRLMCDLLLILPDADARKFLSGDNRMLEVLLVLANNGNIRIRTMLLNLVAVIDDRMADGVISNVRGSGSGGNGSTGSTGGGAGSNMLLQYSEEQSKVFWYHLANQIGAHSVNEELLASCLRWITKAHNPLQVLFKHIDESPPVEEDRSSTAPAEPIEVIRENGLNVLIAILIQAHSDPRLFRCVLQVLENIICSTERPRPGGQYCVDNGLVWALVKTAVKMHEKNDGQSQTQESRASLLSFLTSFSHFMLLNNVANPFWDLLNGLTVVGKHKHERVTRAVRIIHATLLRSVLQIFIFRPKQSIIGNKNTSFTVELTGCDLSKAEVKARFNRLHDKAVQFVTNSDPDGEISDAETALVRHLMNRTLNGNPRGGNIILWCLLPKRPLSLKIYTIKQLGCYLEGGGNHLSAICDIKMLKVFVQSILLLNQKHIPLDELRLVNTFYQSIDGAPMAQGSSWNLTQTLKDFEYLRAIALNDQEQTILKSIARQEKLIYSCTVAAMQITRNSVEKQNRLRKELIIQLRKDNDYRYYDQWRRLVGRMTHEDAPWYDASTYPSCWERDNTYGPDMTLRRMQRCQLSINPRFLLKEARPEEGTGGERKGLLSYLFARDYRHEYSVEEQVLYTFTVLKISPVQELPCECILTCTEMVLKPYDGELEIYDLHDIAKMWTKRYQQQESAVEVLLKSGQSLFIVFERDASERDTFEHVFQDHFVRCGRQELDHHTQQWREGTLSNWEYLMLLNQVSGRTYHDLMQYPVFPWVLATYDTRTLDLLSERTFRNLEKPIAVQHRELEKHYINNYNNLRQADSGGDPSGDRRKIQPYHYSSLYSNSGTVLHFLVRVFPFTKLFLHYQDDSFDIPDRTFHSLQTTWNLASRDSPTDVKELIPEFFSFPEFLENREGLDFGVRQSGDPVNHVELPPWCHNSARLFVLIHRQALEASVVRRQLSHWIDLIFGYKQMGQSAIEAINVFHPATHCDFSVADIDDPVMKLALETMVKTYGQMPRRLFEIAHPPPGMNTLGASPPKVLDSVIGLRWGLYCGSPVLANPRLADAWAMLPSLREKGAGKLDVVISAALIALDGDRVFVMPERMNVFCVVEAGTTKKQHYTISWGERDDRLRIRPLQQDTDGSERPRELYYGSNTSASDPITACGTDPNCTSIFLGHRSGRIAVFQPRTRRRRLSFFNQNMQPPVTMVRTRSSSFRRWIDRKSANLRRRLELDGDADLQQQQQHYQQQLQLQEDEQMDWNYPILLLKHRAPISAIRLSMEFRIVVSVSIDGCAVIWDANSLAYVREIPKPVNVLHSRISEVAISPTLGDIVTVHSQQPIAAATSSNTGLRSFGTQDSWSSTTLVEEDDSFEVTENYNLDYVNITMATHRDQLRLYTINAQYVEHVFVESPIRAVTYSSIKEGSGVNCIVVALESGIVRFYSSWNLALVREINVEPHDIRCALFSKYQHLLLLTSQNTVQTWTAEGLPGSMPTIQEPYQNVR</sequence>
<feature type="region of interest" description="Disordered" evidence="3">
    <location>
        <begin position="1106"/>
        <end position="1130"/>
    </location>
</feature>
<dbReference type="STRING" id="7167.A0A182FQ19"/>
<feature type="compositionally biased region" description="Low complexity" evidence="3">
    <location>
        <begin position="1991"/>
        <end position="2006"/>
    </location>
</feature>
<feature type="region of interest" description="Disordered" evidence="3">
    <location>
        <begin position="2165"/>
        <end position="2216"/>
    </location>
</feature>
<feature type="compositionally biased region" description="Polar residues" evidence="3">
    <location>
        <begin position="129"/>
        <end position="138"/>
    </location>
</feature>
<name>A0A182FQ19_ANOAL</name>
<dbReference type="PANTHER" id="PTHR13743">
    <property type="entry name" value="BEIGE/BEACH-RELATED"/>
    <property type="match status" value="1"/>
</dbReference>
<dbReference type="InterPro" id="IPR023362">
    <property type="entry name" value="PH-BEACH_dom"/>
</dbReference>
<dbReference type="InterPro" id="IPR000409">
    <property type="entry name" value="BEACH_dom"/>
</dbReference>
<reference evidence="4" key="2">
    <citation type="submission" date="2022-08" db="UniProtKB">
        <authorList>
            <consortium name="EnsemblMetazoa"/>
        </authorList>
    </citation>
    <scope>IDENTIFICATION</scope>
    <source>
        <strain evidence="4">STECLA/ALBI9_A</strain>
    </source>
</reference>
<feature type="compositionally biased region" description="Basic and acidic residues" evidence="3">
    <location>
        <begin position="1198"/>
        <end position="1210"/>
    </location>
</feature>
<evidence type="ECO:0000313" key="4">
    <source>
        <dbReference type="EnsemblMetazoa" id="AALB008638-PA"/>
    </source>
</evidence>
<dbReference type="EnsemblMetazoa" id="AALB008638-RA">
    <property type="protein sequence ID" value="AALB008638-PA"/>
    <property type="gene ID" value="AALB008638"/>
</dbReference>
<dbReference type="VEuPathDB" id="VectorBase:AALB008638"/>
<dbReference type="InterPro" id="IPR016024">
    <property type="entry name" value="ARM-type_fold"/>
</dbReference>
<proteinExistence type="predicted"/>
<dbReference type="SMART" id="SM01026">
    <property type="entry name" value="Beach"/>
    <property type="match status" value="1"/>
</dbReference>
<dbReference type="InterPro" id="IPR050865">
    <property type="entry name" value="BEACH_Domain"/>
</dbReference>
<feature type="compositionally biased region" description="Acidic residues" evidence="3">
    <location>
        <begin position="112"/>
        <end position="121"/>
    </location>
</feature>
<dbReference type="InterPro" id="IPR036372">
    <property type="entry name" value="BEACH_dom_sf"/>
</dbReference>
<dbReference type="CDD" id="cd06071">
    <property type="entry name" value="Beach"/>
    <property type="match status" value="1"/>
</dbReference>
<dbReference type="PANTHER" id="PTHR13743:SF86">
    <property type="entry name" value="LYSOSOMAL-TRAFFICKING REGULATOR"/>
    <property type="match status" value="1"/>
</dbReference>
<evidence type="ECO:0008006" key="6">
    <source>
        <dbReference type="Google" id="ProtNLM"/>
    </source>
</evidence>
<accession>A0A182FQ19</accession>
<protein>
    <recommendedName>
        <fullName evidence="6">BEACH domain-containing protein</fullName>
    </recommendedName>
</protein>